<dbReference type="AlphaFoldDB" id="A0A426YJZ2"/>
<reference evidence="1 2" key="1">
    <citation type="journal article" date="2014" name="Agronomy (Basel)">
        <title>A Draft Genome Sequence for Ensete ventricosum, the Drought-Tolerant Tree Against Hunger.</title>
        <authorList>
            <person name="Harrison J."/>
            <person name="Moore K.A."/>
            <person name="Paszkiewicz K."/>
            <person name="Jones T."/>
            <person name="Grant M."/>
            <person name="Ambacheew D."/>
            <person name="Muzemil S."/>
            <person name="Studholme D.J."/>
        </authorList>
    </citation>
    <scope>NUCLEOTIDE SEQUENCE [LARGE SCALE GENOMIC DNA]</scope>
</reference>
<dbReference type="EMBL" id="AMZH03011869">
    <property type="protein sequence ID" value="RRT52081.1"/>
    <property type="molecule type" value="Genomic_DNA"/>
</dbReference>
<proteinExistence type="predicted"/>
<accession>A0A426YJZ2</accession>
<sequence length="160" mass="17483">MLPCVVVGWACCRRVVAVGDGRGDDDGRGGDSGWVVLTAEEEDDSDREGAPLGQRWQREIIAVEAGSIVQATMLAAAEGEKGDGGSGRSDNGGFWGRTPRDSFVVVLVFSTKVVTAVGWQHDQGLRPRWLDCTKMAARSLEERLQRRYVESQWECRGSLL</sequence>
<name>A0A426YJZ2_ENSVE</name>
<dbReference type="Proteomes" id="UP000287651">
    <property type="component" value="Unassembled WGS sequence"/>
</dbReference>
<gene>
    <name evidence="1" type="ORF">B296_00050687</name>
</gene>
<evidence type="ECO:0000313" key="1">
    <source>
        <dbReference type="EMBL" id="RRT52081.1"/>
    </source>
</evidence>
<protein>
    <submittedName>
        <fullName evidence="1">Uncharacterized protein</fullName>
    </submittedName>
</protein>
<comment type="caution">
    <text evidence="1">The sequence shown here is derived from an EMBL/GenBank/DDBJ whole genome shotgun (WGS) entry which is preliminary data.</text>
</comment>
<organism evidence="1 2">
    <name type="scientific">Ensete ventricosum</name>
    <name type="common">Abyssinian banana</name>
    <name type="synonym">Musa ensete</name>
    <dbReference type="NCBI Taxonomy" id="4639"/>
    <lineage>
        <taxon>Eukaryota</taxon>
        <taxon>Viridiplantae</taxon>
        <taxon>Streptophyta</taxon>
        <taxon>Embryophyta</taxon>
        <taxon>Tracheophyta</taxon>
        <taxon>Spermatophyta</taxon>
        <taxon>Magnoliopsida</taxon>
        <taxon>Liliopsida</taxon>
        <taxon>Zingiberales</taxon>
        <taxon>Musaceae</taxon>
        <taxon>Ensete</taxon>
    </lineage>
</organism>
<evidence type="ECO:0000313" key="2">
    <source>
        <dbReference type="Proteomes" id="UP000287651"/>
    </source>
</evidence>